<dbReference type="AlphaFoldDB" id="A0AAP0MCP5"/>
<name>A0AAP0MCP5_9ROSI</name>
<dbReference type="PANTHER" id="PTHR43198:SF9">
    <property type="entry name" value="AMINOPYRIMIDINE AMINOHYDROLASE, MITOCHONDRIAL ISOFORM X1-RELATED"/>
    <property type="match status" value="1"/>
</dbReference>
<dbReference type="EMBL" id="JBCGBO010000005">
    <property type="protein sequence ID" value="KAK9202112.1"/>
    <property type="molecule type" value="Genomic_DNA"/>
</dbReference>
<evidence type="ECO:0000313" key="1">
    <source>
        <dbReference type="EMBL" id="KAK9202112.1"/>
    </source>
</evidence>
<comment type="caution">
    <text evidence="1">The sequence shown here is derived from an EMBL/GenBank/DDBJ whole genome shotgun (WGS) entry which is preliminary data.</text>
</comment>
<organism evidence="1 2">
    <name type="scientific">Citrus x changshan-huyou</name>
    <dbReference type="NCBI Taxonomy" id="2935761"/>
    <lineage>
        <taxon>Eukaryota</taxon>
        <taxon>Viridiplantae</taxon>
        <taxon>Streptophyta</taxon>
        <taxon>Embryophyta</taxon>
        <taxon>Tracheophyta</taxon>
        <taxon>Spermatophyta</taxon>
        <taxon>Magnoliopsida</taxon>
        <taxon>eudicotyledons</taxon>
        <taxon>Gunneridae</taxon>
        <taxon>Pentapetalae</taxon>
        <taxon>rosids</taxon>
        <taxon>malvids</taxon>
        <taxon>Sapindales</taxon>
        <taxon>Rutaceae</taxon>
        <taxon>Aurantioideae</taxon>
        <taxon>Citrus</taxon>
    </lineage>
</organism>
<dbReference type="GO" id="GO:0005829">
    <property type="term" value="C:cytosol"/>
    <property type="evidence" value="ECO:0007669"/>
    <property type="project" value="TreeGrafter"/>
</dbReference>
<proteinExistence type="predicted"/>
<gene>
    <name evidence="1" type="ORF">WN944_017322</name>
</gene>
<dbReference type="Proteomes" id="UP001428341">
    <property type="component" value="Unassembled WGS sequence"/>
</dbReference>
<evidence type="ECO:0000313" key="2">
    <source>
        <dbReference type="Proteomes" id="UP001428341"/>
    </source>
</evidence>
<protein>
    <submittedName>
        <fullName evidence="1">Uncharacterized protein</fullName>
    </submittedName>
</protein>
<dbReference type="InterPro" id="IPR016084">
    <property type="entry name" value="Haem_Oase-like_multi-hlx"/>
</dbReference>
<dbReference type="InterPro" id="IPR050967">
    <property type="entry name" value="Thiamine_Salvage_TenA"/>
</dbReference>
<accession>A0AAP0MCP5</accession>
<sequence>MYIYLYKLKESPVQEWGFELPEEIITNNATIKCTDFLPLTASGKVEGEKVLGKIETPFEKMKVDAYTLSATSPCMRLFEVIAKEIQALLNPDDGSHLYKKWID</sequence>
<dbReference type="PANTHER" id="PTHR43198">
    <property type="entry name" value="BIFUNCTIONAL TH2 PROTEIN"/>
    <property type="match status" value="1"/>
</dbReference>
<reference evidence="1 2" key="1">
    <citation type="submission" date="2024-05" db="EMBL/GenBank/DDBJ databases">
        <title>Haplotype-resolved chromosome-level genome assembly of Huyou (Citrus changshanensis).</title>
        <authorList>
            <person name="Miao C."/>
            <person name="Chen W."/>
            <person name="Wu Y."/>
            <person name="Wang L."/>
            <person name="Zhao S."/>
            <person name="Grierson D."/>
            <person name="Xu C."/>
            <person name="Chen K."/>
        </authorList>
    </citation>
    <scope>NUCLEOTIDE SEQUENCE [LARGE SCALE GENOMIC DNA]</scope>
    <source>
        <strain evidence="1">01-14</strain>
        <tissue evidence="1">Leaf</tissue>
    </source>
</reference>
<keyword evidence="2" id="KW-1185">Reference proteome</keyword>
<dbReference type="Gene3D" id="1.20.910.10">
    <property type="entry name" value="Heme oxygenase-like"/>
    <property type="match status" value="1"/>
</dbReference>